<evidence type="ECO:0000313" key="3">
    <source>
        <dbReference type="Proteomes" id="UP000558475"/>
    </source>
</evidence>
<gene>
    <name evidence="2" type="ORF">HGG76_27895</name>
</gene>
<keyword evidence="1" id="KW-0472">Membrane</keyword>
<evidence type="ECO:0000256" key="1">
    <source>
        <dbReference type="SAM" id="Phobius"/>
    </source>
</evidence>
<comment type="caution">
    <text evidence="2">The sequence shown here is derived from an EMBL/GenBank/DDBJ whole genome shotgun (WGS) entry which is preliminary data.</text>
</comment>
<proteinExistence type="predicted"/>
<name>A0A7X6JBY7_9HYPH</name>
<dbReference type="AlphaFoldDB" id="A0A7X6JBY7"/>
<keyword evidence="1" id="KW-1133">Transmembrane helix</keyword>
<feature type="transmembrane region" description="Helical" evidence="1">
    <location>
        <begin position="77"/>
        <end position="104"/>
    </location>
</feature>
<dbReference type="Proteomes" id="UP000558475">
    <property type="component" value="Unassembled WGS sequence"/>
</dbReference>
<dbReference type="EMBL" id="JAAXZB010000006">
    <property type="protein sequence ID" value="NKW11402.1"/>
    <property type="molecule type" value="Genomic_DNA"/>
</dbReference>
<reference evidence="2 3" key="1">
    <citation type="submission" date="2020-04" db="EMBL/GenBank/DDBJ databases">
        <title>Whole genome sequencing of clinical and environmental type strains of Ochrobactrum.</title>
        <authorList>
            <person name="Dharne M."/>
        </authorList>
    </citation>
    <scope>NUCLEOTIDE SEQUENCE [LARGE SCALE GENOMIC DNA]</scope>
    <source>
        <strain evidence="2 3">DSM 13340</strain>
    </source>
</reference>
<keyword evidence="1" id="KW-0812">Transmembrane</keyword>
<evidence type="ECO:0000313" key="2">
    <source>
        <dbReference type="EMBL" id="NKW11402.1"/>
    </source>
</evidence>
<accession>A0A7X6JBY7</accession>
<dbReference type="PROSITE" id="PS51257">
    <property type="entry name" value="PROKAR_LIPOPROTEIN"/>
    <property type="match status" value="1"/>
</dbReference>
<organism evidence="2 3">
    <name type="scientific">Brucella tritici</name>
    <dbReference type="NCBI Taxonomy" id="94626"/>
    <lineage>
        <taxon>Bacteria</taxon>
        <taxon>Pseudomonadati</taxon>
        <taxon>Pseudomonadota</taxon>
        <taxon>Alphaproteobacteria</taxon>
        <taxon>Hyphomicrobiales</taxon>
        <taxon>Brucellaceae</taxon>
        <taxon>Brucella/Ochrobactrum group</taxon>
        <taxon>Brucella</taxon>
    </lineage>
</organism>
<protein>
    <submittedName>
        <fullName evidence="2">Uncharacterized protein</fullName>
    </submittedName>
</protein>
<sequence>MIVTRNVLAGGGAFACFDKAVDGRNRQGNADNETCRGDKRLCRRDQVSEPLNQSHQAIQCFTVSAHGSPILLRRRSILFRFISAALASATFSGFGVGTGGAFAFGVTI</sequence>